<dbReference type="RefSeq" id="WP_081165512.1">
    <property type="nucleotide sequence ID" value="NZ_LWBP01000188.1"/>
</dbReference>
<dbReference type="EMBL" id="LWBP01000188">
    <property type="protein sequence ID" value="OQP58379.1"/>
    <property type="molecule type" value="Genomic_DNA"/>
</dbReference>
<feature type="binding site" evidence="10">
    <location>
        <begin position="293"/>
        <end position="296"/>
    </location>
    <ligand>
        <name>GMP</name>
        <dbReference type="ChEBI" id="CHEBI:58115"/>
    </ligand>
</feature>
<feature type="active site" description="GMP-histidine intermediate" evidence="9">
    <location>
        <position position="293"/>
    </location>
</feature>
<keyword evidence="5" id="KW-0692">RNA repair</keyword>
<keyword evidence="7 11" id="KW-0464">Manganese</keyword>
<feature type="binding site" evidence="10">
    <location>
        <position position="273"/>
    </location>
    <ligand>
        <name>GMP</name>
        <dbReference type="ChEBI" id="CHEBI:58115"/>
    </ligand>
</feature>
<feature type="binding site" evidence="11">
    <location>
        <position position="128"/>
    </location>
    <ligand>
        <name>Mn(2+)</name>
        <dbReference type="ChEBI" id="CHEBI:29035"/>
        <label>2</label>
    </ligand>
</feature>
<evidence type="ECO:0000256" key="9">
    <source>
        <dbReference type="PIRSR" id="PIRSR601233-1"/>
    </source>
</evidence>
<evidence type="ECO:0000256" key="3">
    <source>
        <dbReference type="ARBA" id="ARBA00022723"/>
    </source>
</evidence>
<proteinExistence type="predicted"/>
<evidence type="ECO:0000256" key="10">
    <source>
        <dbReference type="PIRSR" id="PIRSR601233-2"/>
    </source>
</evidence>
<sequence>MQSIGFYCDAGSIEQNAMAQLQQYAQKPYVNAICAFTDIHYCAEKALPVGVAFQTTGYCYPLITGKDIGCGVTYLKISKAFWLKPFDKKAHFQALYLAHQKMTDDGLGGGNHFLSIEEDSEAVYIICHTGTRDRGIALYQQCLQLTWDFSREYGQDVDFVHRDFLTEEFRQYYNATLTFGYDRRKNFCIKTLLFLQKANYIRCDKNAIDKSYLNLNFNNIEEEGSLNGTPYKMEDSIHNHVRFAEQHIMHRKGSTELVKGKTVVIPLSMSRGSLLVQAGSVTTTGTALNSCAHGAGRRLSRFDAMKYWKTVLKEKQRREYKERFSELLNRSGNFPPGYIQEFDFAYKDAADIFTYQPHLKMVTQTTPVVTVKYTEI</sequence>
<keyword evidence="6 10" id="KW-0342">GTP-binding</keyword>
<gene>
    <name evidence="12" type="ORF">A4R26_02655</name>
</gene>
<dbReference type="Proteomes" id="UP000192276">
    <property type="component" value="Unassembled WGS sequence"/>
</dbReference>
<evidence type="ECO:0000313" key="13">
    <source>
        <dbReference type="Proteomes" id="UP000192276"/>
    </source>
</evidence>
<organism evidence="12 13">
    <name type="scientific">Niastella populi</name>
    <dbReference type="NCBI Taxonomy" id="550983"/>
    <lineage>
        <taxon>Bacteria</taxon>
        <taxon>Pseudomonadati</taxon>
        <taxon>Bacteroidota</taxon>
        <taxon>Chitinophagia</taxon>
        <taxon>Chitinophagales</taxon>
        <taxon>Chitinophagaceae</taxon>
        <taxon>Niastella</taxon>
    </lineage>
</organism>
<dbReference type="EC" id="6.5.1.8" evidence="1"/>
<dbReference type="AlphaFoldDB" id="A0A1V9FJ54"/>
<dbReference type="GO" id="GO:0003909">
    <property type="term" value="F:DNA ligase activity"/>
    <property type="evidence" value="ECO:0007669"/>
    <property type="project" value="TreeGrafter"/>
</dbReference>
<evidence type="ECO:0000256" key="4">
    <source>
        <dbReference type="ARBA" id="ARBA00022741"/>
    </source>
</evidence>
<evidence type="ECO:0000313" key="12">
    <source>
        <dbReference type="EMBL" id="OQP58379.1"/>
    </source>
</evidence>
<reference evidence="13" key="1">
    <citation type="submission" date="2016-04" db="EMBL/GenBank/DDBJ databases">
        <authorList>
            <person name="Chen L."/>
            <person name="Zhuang W."/>
            <person name="Wang G."/>
        </authorList>
    </citation>
    <scope>NUCLEOTIDE SEQUENCE [LARGE SCALE GENOMIC DNA]</scope>
    <source>
        <strain evidence="13">208</strain>
    </source>
</reference>
<keyword evidence="13" id="KW-1185">Reference proteome</keyword>
<dbReference type="PANTHER" id="PTHR43749:SF2">
    <property type="entry name" value="RNA-SPLICING LIGASE RTCB"/>
    <property type="match status" value="1"/>
</dbReference>
<feature type="binding site" evidence="10">
    <location>
        <begin position="266"/>
        <end position="269"/>
    </location>
    <ligand>
        <name>GMP</name>
        <dbReference type="ChEBI" id="CHEBI:58115"/>
    </ligand>
</feature>
<dbReference type="InterPro" id="IPR001233">
    <property type="entry name" value="RtcB"/>
</dbReference>
<evidence type="ECO:0000256" key="6">
    <source>
        <dbReference type="ARBA" id="ARBA00023134"/>
    </source>
</evidence>
<dbReference type="Gene3D" id="3.90.1860.10">
    <property type="entry name" value="tRNA-splicing ligase RtcB"/>
    <property type="match status" value="2"/>
</dbReference>
<dbReference type="GO" id="GO:0030145">
    <property type="term" value="F:manganese ion binding"/>
    <property type="evidence" value="ECO:0007669"/>
    <property type="project" value="TreeGrafter"/>
</dbReference>
<evidence type="ECO:0000256" key="1">
    <source>
        <dbReference type="ARBA" id="ARBA00012726"/>
    </source>
</evidence>
<accession>A0A1V9FJ54</accession>
<dbReference type="GO" id="GO:0006281">
    <property type="term" value="P:DNA repair"/>
    <property type="evidence" value="ECO:0007669"/>
    <property type="project" value="TreeGrafter"/>
</dbReference>
<protein>
    <recommendedName>
        <fullName evidence="1">3'-phosphate/5'-hydroxy nucleic acid ligase</fullName>
        <ecNumber evidence="1">6.5.1.8</ecNumber>
    </recommendedName>
</protein>
<dbReference type="SUPFAM" id="SSF103365">
    <property type="entry name" value="Hypothetical protein PH1602"/>
    <property type="match status" value="1"/>
</dbReference>
<dbReference type="InterPro" id="IPR052915">
    <property type="entry name" value="RtcB-like"/>
</dbReference>
<dbReference type="STRING" id="550983.A4R26_02655"/>
<dbReference type="Pfam" id="PF01139">
    <property type="entry name" value="RtcB"/>
    <property type="match status" value="1"/>
</dbReference>
<evidence type="ECO:0000256" key="8">
    <source>
        <dbReference type="ARBA" id="ARBA00047746"/>
    </source>
</evidence>
<keyword evidence="2" id="KW-0436">Ligase</keyword>
<dbReference type="InterPro" id="IPR036025">
    <property type="entry name" value="RtcB-like_sf"/>
</dbReference>
<dbReference type="GO" id="GO:0042245">
    <property type="term" value="P:RNA repair"/>
    <property type="evidence" value="ECO:0007669"/>
    <property type="project" value="UniProtKB-KW"/>
</dbReference>
<dbReference type="PANTHER" id="PTHR43749">
    <property type="entry name" value="RNA-SPLICING LIGASE RTCB"/>
    <property type="match status" value="1"/>
</dbReference>
<evidence type="ECO:0000256" key="7">
    <source>
        <dbReference type="ARBA" id="ARBA00023211"/>
    </source>
</evidence>
<comment type="caution">
    <text evidence="12">The sequence shown here is derived from an EMBL/GenBank/DDBJ whole genome shotgun (WGS) entry which is preliminary data.</text>
</comment>
<keyword evidence="4 10" id="KW-0547">Nucleotide-binding</keyword>
<dbReference type="GO" id="GO:0005525">
    <property type="term" value="F:GTP binding"/>
    <property type="evidence" value="ECO:0007669"/>
    <property type="project" value="UniProtKB-KW"/>
</dbReference>
<keyword evidence="3 11" id="KW-0479">Metal-binding</keyword>
<dbReference type="GO" id="GO:0170057">
    <property type="term" value="F:RNA ligase (GTP) activity"/>
    <property type="evidence" value="ECO:0007669"/>
    <property type="project" value="UniProtKB-EC"/>
</dbReference>
<dbReference type="GO" id="GO:0006396">
    <property type="term" value="P:RNA processing"/>
    <property type="evidence" value="ECO:0007669"/>
    <property type="project" value="InterPro"/>
</dbReference>
<dbReference type="OrthoDB" id="9802323at2"/>
<evidence type="ECO:0000256" key="5">
    <source>
        <dbReference type="ARBA" id="ARBA00022800"/>
    </source>
</evidence>
<evidence type="ECO:0000256" key="11">
    <source>
        <dbReference type="PIRSR" id="PIRSR601233-3"/>
    </source>
</evidence>
<evidence type="ECO:0000256" key="2">
    <source>
        <dbReference type="ARBA" id="ARBA00022598"/>
    </source>
</evidence>
<name>A0A1V9FJ54_9BACT</name>
<comment type="cofactor">
    <cofactor evidence="11">
        <name>Mn(2+)</name>
        <dbReference type="ChEBI" id="CHEBI:29035"/>
    </cofactor>
    <text evidence="11">Binds 2 manganese ions per subunit.</text>
</comment>
<comment type="catalytic activity">
    <reaction evidence="8">
        <text>a 3'-end 3'-phospho-ribonucleotide-RNA + a 5'-end dephospho-ribonucleoside-RNA + GTP = a ribonucleotidyl-ribonucleotide-RNA + GMP + diphosphate</text>
        <dbReference type="Rhea" id="RHEA:68076"/>
        <dbReference type="Rhea" id="RHEA-COMP:10463"/>
        <dbReference type="Rhea" id="RHEA-COMP:13936"/>
        <dbReference type="Rhea" id="RHEA-COMP:17355"/>
        <dbReference type="ChEBI" id="CHEBI:33019"/>
        <dbReference type="ChEBI" id="CHEBI:37565"/>
        <dbReference type="ChEBI" id="CHEBI:58115"/>
        <dbReference type="ChEBI" id="CHEBI:83062"/>
        <dbReference type="ChEBI" id="CHEBI:138284"/>
        <dbReference type="ChEBI" id="CHEBI:173118"/>
        <dbReference type="EC" id="6.5.1.8"/>
    </reaction>
</comment>